<accession>K0SJZ0</accession>
<dbReference type="Proteomes" id="UP000266841">
    <property type="component" value="Unassembled WGS sequence"/>
</dbReference>
<dbReference type="EMBL" id="AGNL01020157">
    <property type="protein sequence ID" value="EJK61316.1"/>
    <property type="molecule type" value="Genomic_DNA"/>
</dbReference>
<proteinExistence type="predicted"/>
<feature type="compositionally biased region" description="Basic residues" evidence="1">
    <location>
        <begin position="78"/>
        <end position="93"/>
    </location>
</feature>
<protein>
    <submittedName>
        <fullName evidence="2">Uncharacterized protein</fullName>
    </submittedName>
</protein>
<name>K0SJZ0_THAOC</name>
<evidence type="ECO:0000313" key="2">
    <source>
        <dbReference type="EMBL" id="EJK61316.1"/>
    </source>
</evidence>
<gene>
    <name evidence="2" type="ORF">THAOC_18225</name>
</gene>
<keyword evidence="3" id="KW-1185">Reference proteome</keyword>
<feature type="non-terminal residue" evidence="2">
    <location>
        <position position="1"/>
    </location>
</feature>
<comment type="caution">
    <text evidence="2">The sequence shown here is derived from an EMBL/GenBank/DDBJ whole genome shotgun (WGS) entry which is preliminary data.</text>
</comment>
<dbReference type="AlphaFoldDB" id="K0SJZ0"/>
<feature type="compositionally biased region" description="Basic and acidic residues" evidence="1">
    <location>
        <begin position="121"/>
        <end position="130"/>
    </location>
</feature>
<feature type="compositionally biased region" description="Basic and acidic residues" evidence="1">
    <location>
        <begin position="94"/>
        <end position="113"/>
    </location>
</feature>
<feature type="compositionally biased region" description="Basic and acidic residues" evidence="1">
    <location>
        <begin position="160"/>
        <end position="172"/>
    </location>
</feature>
<evidence type="ECO:0000256" key="1">
    <source>
        <dbReference type="SAM" id="MobiDB-lite"/>
    </source>
</evidence>
<reference evidence="2 3" key="1">
    <citation type="journal article" date="2012" name="Genome Biol.">
        <title>Genome and low-iron response of an oceanic diatom adapted to chronic iron limitation.</title>
        <authorList>
            <person name="Lommer M."/>
            <person name="Specht M."/>
            <person name="Roy A.S."/>
            <person name="Kraemer L."/>
            <person name="Andreson R."/>
            <person name="Gutowska M.A."/>
            <person name="Wolf J."/>
            <person name="Bergner S.V."/>
            <person name="Schilhabel M.B."/>
            <person name="Klostermeier U.C."/>
            <person name="Beiko R.G."/>
            <person name="Rosenstiel P."/>
            <person name="Hippler M."/>
            <person name="Laroche J."/>
        </authorList>
    </citation>
    <scope>NUCLEOTIDE SEQUENCE [LARGE SCALE GENOMIC DNA]</scope>
    <source>
        <strain evidence="2 3">CCMP1005</strain>
    </source>
</reference>
<evidence type="ECO:0000313" key="3">
    <source>
        <dbReference type="Proteomes" id="UP000266841"/>
    </source>
</evidence>
<feature type="region of interest" description="Disordered" evidence="1">
    <location>
        <begin position="24"/>
        <end position="179"/>
    </location>
</feature>
<sequence>WKRKQRGPPYDEAASAILCVSAEREEPASVADSVRVDKNPRGVLGRVRHKSCRAHPQPKEPMGKSSAFTGGKLSLKGDKKRKKKSTKKSSSGKHRIDDGETKGGRRGRTEAERRRPRRRRGGADRGRAPVEEVQAEEGEGGDGGGRQAQPQGEGGAVQREAGEADGAQRHPEGVGSRKRIIGPRGGIFIITRAEGEGNVLASRILRWDMWGF</sequence>
<organism evidence="2 3">
    <name type="scientific">Thalassiosira oceanica</name>
    <name type="common">Marine diatom</name>
    <dbReference type="NCBI Taxonomy" id="159749"/>
    <lineage>
        <taxon>Eukaryota</taxon>
        <taxon>Sar</taxon>
        <taxon>Stramenopiles</taxon>
        <taxon>Ochrophyta</taxon>
        <taxon>Bacillariophyta</taxon>
        <taxon>Coscinodiscophyceae</taxon>
        <taxon>Thalassiosirophycidae</taxon>
        <taxon>Thalassiosirales</taxon>
        <taxon>Thalassiosiraceae</taxon>
        <taxon>Thalassiosira</taxon>
    </lineage>
</organism>